<feature type="domain" description="ImpA N-terminal" evidence="2">
    <location>
        <begin position="67"/>
        <end position="188"/>
    </location>
</feature>
<keyword evidence="4" id="KW-1185">Reference proteome</keyword>
<dbReference type="Proteomes" id="UP001629367">
    <property type="component" value="Unassembled WGS sequence"/>
</dbReference>
<sequence length="449" mass="48804">MSGGWSGQSTSIPRDSRPSEKITRLSEKFLLTAARIKTRAQFASLEQNLRFIRSMHSINFARIYPISPISFEHPCGADLEYDAEFIALQQVATGSREQQFGDTLIPAVAPDWRQVAALAIALLERSIDLRLFALLTLAWTVTDGLEGYAKGISLTADALDQFWEPIHPQLQVAGEFDPLPRLNALAAFTDREALGHAARGATLLHWRLGPLSLRDGAAILEGKPASAANTGSSSNADLRAELRSVLHGEPGELTVARQVLDAIERISGHISLNLDYAWVPDSSAVEHPLTVILQAAQRPGGSNLSSITDHPEFQHAPNTRSEHGEETHLRREPIQADRSTQQSVKAGQVQQLDPASASLSARHVAGAPEPCSCPIALGSRQDALLALESVCRYLERTEPGHPAPLLLRRAQRLMHMNFREIVRDMVPAALPQLDALAGEPQQPAANSGN</sequence>
<evidence type="ECO:0000259" key="2">
    <source>
        <dbReference type="Pfam" id="PF06812"/>
    </source>
</evidence>
<comment type="caution">
    <text evidence="3">The sequence shown here is derived from an EMBL/GenBank/DDBJ whole genome shotgun (WGS) entry which is preliminary data.</text>
</comment>
<proteinExistence type="predicted"/>
<feature type="compositionally biased region" description="Basic and acidic residues" evidence="1">
    <location>
        <begin position="320"/>
        <end position="335"/>
    </location>
</feature>
<organism evidence="3 4">
    <name type="scientific">Paraburkholderia dilworthii</name>
    <dbReference type="NCBI Taxonomy" id="948106"/>
    <lineage>
        <taxon>Bacteria</taxon>
        <taxon>Pseudomonadati</taxon>
        <taxon>Pseudomonadota</taxon>
        <taxon>Betaproteobacteria</taxon>
        <taxon>Burkholderiales</taxon>
        <taxon>Burkholderiaceae</taxon>
        <taxon>Paraburkholderia</taxon>
    </lineage>
</organism>
<feature type="region of interest" description="Disordered" evidence="1">
    <location>
        <begin position="1"/>
        <end position="20"/>
    </location>
</feature>
<name>A0ABW9DBH0_9BURK</name>
<dbReference type="EMBL" id="JAQQBZ010000016">
    <property type="protein sequence ID" value="MFM0595627.1"/>
    <property type="molecule type" value="Genomic_DNA"/>
</dbReference>
<dbReference type="InterPro" id="IPR010657">
    <property type="entry name" value="ImpA_N"/>
</dbReference>
<dbReference type="InterPro" id="IPR017740">
    <property type="entry name" value="TssA-like"/>
</dbReference>
<dbReference type="NCBIfam" id="TIGR03363">
    <property type="entry name" value="VI_chp_8"/>
    <property type="match status" value="1"/>
</dbReference>
<dbReference type="Pfam" id="PF06812">
    <property type="entry name" value="ImpA_N"/>
    <property type="match status" value="1"/>
</dbReference>
<feature type="region of interest" description="Disordered" evidence="1">
    <location>
        <begin position="300"/>
        <end position="361"/>
    </location>
</feature>
<protein>
    <submittedName>
        <fullName evidence="3">Type VI secretion system protein TssA</fullName>
    </submittedName>
</protein>
<evidence type="ECO:0000313" key="4">
    <source>
        <dbReference type="Proteomes" id="UP001629367"/>
    </source>
</evidence>
<accession>A0ABW9DBH0</accession>
<evidence type="ECO:0000256" key="1">
    <source>
        <dbReference type="SAM" id="MobiDB-lite"/>
    </source>
</evidence>
<feature type="compositionally biased region" description="Polar residues" evidence="1">
    <location>
        <begin position="337"/>
        <end position="359"/>
    </location>
</feature>
<dbReference type="RefSeq" id="WP_408215155.1">
    <property type="nucleotide sequence ID" value="NZ_JAQQBZ010000016.1"/>
</dbReference>
<dbReference type="PANTHER" id="PTHR37951">
    <property type="entry name" value="CYTOPLASMIC PROTEIN-RELATED"/>
    <property type="match status" value="1"/>
</dbReference>
<dbReference type="PANTHER" id="PTHR37951:SF1">
    <property type="entry name" value="TYPE VI SECRETION SYSTEM COMPONENT TSSA1"/>
    <property type="match status" value="1"/>
</dbReference>
<evidence type="ECO:0000313" key="3">
    <source>
        <dbReference type="EMBL" id="MFM0595627.1"/>
    </source>
</evidence>
<gene>
    <name evidence="3" type="primary">tssA</name>
    <name evidence="3" type="ORF">PQQ68_21630</name>
</gene>
<reference evidence="3 4" key="1">
    <citation type="journal article" date="2024" name="Chem. Sci.">
        <title>Discovery of megapolipeptins by genome mining of a Burkholderiales bacteria collection.</title>
        <authorList>
            <person name="Paulo B.S."/>
            <person name="Recchia M.J.J."/>
            <person name="Lee S."/>
            <person name="Fergusson C.H."/>
            <person name="Romanowski S.B."/>
            <person name="Hernandez A."/>
            <person name="Krull N."/>
            <person name="Liu D.Y."/>
            <person name="Cavanagh H."/>
            <person name="Bos A."/>
            <person name="Gray C.A."/>
            <person name="Murphy B.T."/>
            <person name="Linington R.G."/>
            <person name="Eustaquio A.S."/>
        </authorList>
    </citation>
    <scope>NUCLEOTIDE SEQUENCE [LARGE SCALE GENOMIC DNA]</scope>
    <source>
        <strain evidence="3 4">RL17-335-BIF-A</strain>
    </source>
</reference>